<evidence type="ECO:0000313" key="4">
    <source>
        <dbReference type="Proteomes" id="UP001175228"/>
    </source>
</evidence>
<sequence>MDSLLARNFSVTLEVCVDSVQSAKNAVQAGADRLELCSNLGLGGGTTPSLGLLKAVPVMVMIRPRTGDFLYNDDELDVMLEDIRIFKRYPIRGIVVGILTPEGRVDTERTKRIVDAALPLEVCFHRAFDMTRDHIEALRDIVNIVGISRILTSGHGRTVVESIDTLVSLFRAANRIAGNSWPLTILPGSGVNANTIDSILVSLLPLGLEELHMSGGSWLDGEMQYRREALGMGVSAELEWAIWQTDGLKVGEVRAIVDNVCDKFGRKV</sequence>
<dbReference type="AlphaFoldDB" id="A0AA39QQ42"/>
<dbReference type="Gene3D" id="3.20.20.380">
    <property type="entry name" value="Copper homeostasis (CutC) domain"/>
    <property type="match status" value="1"/>
</dbReference>
<dbReference type="PANTHER" id="PTHR12598">
    <property type="entry name" value="COPPER HOMEOSTASIS PROTEIN CUTC"/>
    <property type="match status" value="1"/>
</dbReference>
<comment type="caution">
    <text evidence="3">The sequence shown here is derived from an EMBL/GenBank/DDBJ whole genome shotgun (WGS) entry which is preliminary data.</text>
</comment>
<dbReference type="InterPro" id="IPR005627">
    <property type="entry name" value="CutC-like"/>
</dbReference>
<reference evidence="3" key="1">
    <citation type="submission" date="2023-06" db="EMBL/GenBank/DDBJ databases">
        <authorList>
            <consortium name="Lawrence Berkeley National Laboratory"/>
            <person name="Ahrendt S."/>
            <person name="Sahu N."/>
            <person name="Indic B."/>
            <person name="Wong-Bajracharya J."/>
            <person name="Merenyi Z."/>
            <person name="Ke H.-M."/>
            <person name="Monk M."/>
            <person name="Kocsube S."/>
            <person name="Drula E."/>
            <person name="Lipzen A."/>
            <person name="Balint B."/>
            <person name="Henrissat B."/>
            <person name="Andreopoulos B."/>
            <person name="Martin F.M."/>
            <person name="Harder C.B."/>
            <person name="Rigling D."/>
            <person name="Ford K.L."/>
            <person name="Foster G.D."/>
            <person name="Pangilinan J."/>
            <person name="Papanicolaou A."/>
            <person name="Barry K."/>
            <person name="LaButti K."/>
            <person name="Viragh M."/>
            <person name="Koriabine M."/>
            <person name="Yan M."/>
            <person name="Riley R."/>
            <person name="Champramary S."/>
            <person name="Plett K.L."/>
            <person name="Tsai I.J."/>
            <person name="Slot J."/>
            <person name="Sipos G."/>
            <person name="Plett J."/>
            <person name="Nagy L.G."/>
            <person name="Grigoriev I.V."/>
        </authorList>
    </citation>
    <scope>NUCLEOTIDE SEQUENCE</scope>
    <source>
        <strain evidence="3">HWK02</strain>
    </source>
</reference>
<dbReference type="Pfam" id="PF03932">
    <property type="entry name" value="CutC"/>
    <property type="match status" value="1"/>
</dbReference>
<dbReference type="GO" id="GO:0005507">
    <property type="term" value="F:copper ion binding"/>
    <property type="evidence" value="ECO:0007669"/>
    <property type="project" value="TreeGrafter"/>
</dbReference>
<organism evidence="3 4">
    <name type="scientific">Armillaria luteobubalina</name>
    <dbReference type="NCBI Taxonomy" id="153913"/>
    <lineage>
        <taxon>Eukaryota</taxon>
        <taxon>Fungi</taxon>
        <taxon>Dikarya</taxon>
        <taxon>Basidiomycota</taxon>
        <taxon>Agaricomycotina</taxon>
        <taxon>Agaricomycetes</taxon>
        <taxon>Agaricomycetidae</taxon>
        <taxon>Agaricales</taxon>
        <taxon>Marasmiineae</taxon>
        <taxon>Physalacriaceae</taxon>
        <taxon>Armillaria</taxon>
    </lineage>
</organism>
<keyword evidence="4" id="KW-1185">Reference proteome</keyword>
<gene>
    <name evidence="3" type="ORF">EDD18DRAFT_1372249</name>
</gene>
<dbReference type="PANTHER" id="PTHR12598:SF0">
    <property type="entry name" value="COPPER HOMEOSTASIS PROTEIN CUTC HOMOLOG"/>
    <property type="match status" value="1"/>
</dbReference>
<evidence type="ECO:0000313" key="3">
    <source>
        <dbReference type="EMBL" id="KAK0505703.1"/>
    </source>
</evidence>
<proteinExistence type="inferred from homology"/>
<protein>
    <recommendedName>
        <fullName evidence="2">Copper homeostasis protein cutC homolog</fullName>
    </recommendedName>
</protein>
<dbReference type="EMBL" id="JAUEPU010000001">
    <property type="protein sequence ID" value="KAK0505703.1"/>
    <property type="molecule type" value="Genomic_DNA"/>
</dbReference>
<dbReference type="InterPro" id="IPR036822">
    <property type="entry name" value="CutC-like_dom_sf"/>
</dbReference>
<dbReference type="SUPFAM" id="SSF110395">
    <property type="entry name" value="CutC-like"/>
    <property type="match status" value="1"/>
</dbReference>
<accession>A0AA39QQ42</accession>
<dbReference type="Proteomes" id="UP001175228">
    <property type="component" value="Unassembled WGS sequence"/>
</dbReference>
<evidence type="ECO:0000256" key="2">
    <source>
        <dbReference type="ARBA" id="ARBA00019014"/>
    </source>
</evidence>
<comment type="similarity">
    <text evidence="1">Belongs to the CutC family.</text>
</comment>
<name>A0AA39QQ42_9AGAR</name>
<dbReference type="HAMAP" id="MF_00795">
    <property type="entry name" value="CutC"/>
    <property type="match status" value="1"/>
</dbReference>
<evidence type="ECO:0000256" key="1">
    <source>
        <dbReference type="ARBA" id="ARBA00007768"/>
    </source>
</evidence>